<protein>
    <submittedName>
        <fullName evidence="2">Uncharacterized protein</fullName>
    </submittedName>
</protein>
<feature type="transmembrane region" description="Helical" evidence="1">
    <location>
        <begin position="48"/>
        <end position="72"/>
    </location>
</feature>
<evidence type="ECO:0000256" key="1">
    <source>
        <dbReference type="SAM" id="Phobius"/>
    </source>
</evidence>
<feature type="transmembrane region" description="Helical" evidence="1">
    <location>
        <begin position="12"/>
        <end position="36"/>
    </location>
</feature>
<accession>A0A0F9IRL6</accession>
<keyword evidence="1" id="KW-0812">Transmembrane</keyword>
<gene>
    <name evidence="2" type="ORF">LCGC14_1546090</name>
</gene>
<evidence type="ECO:0000313" key="2">
    <source>
        <dbReference type="EMBL" id="KKM60013.1"/>
    </source>
</evidence>
<keyword evidence="1" id="KW-0472">Membrane</keyword>
<keyword evidence="1" id="KW-1133">Transmembrane helix</keyword>
<organism evidence="2">
    <name type="scientific">marine sediment metagenome</name>
    <dbReference type="NCBI Taxonomy" id="412755"/>
    <lineage>
        <taxon>unclassified sequences</taxon>
        <taxon>metagenomes</taxon>
        <taxon>ecological metagenomes</taxon>
    </lineage>
</organism>
<reference evidence="2" key="1">
    <citation type="journal article" date="2015" name="Nature">
        <title>Complex archaea that bridge the gap between prokaryotes and eukaryotes.</title>
        <authorList>
            <person name="Spang A."/>
            <person name="Saw J.H."/>
            <person name="Jorgensen S.L."/>
            <person name="Zaremba-Niedzwiedzka K."/>
            <person name="Martijn J."/>
            <person name="Lind A.E."/>
            <person name="van Eijk R."/>
            <person name="Schleper C."/>
            <person name="Guy L."/>
            <person name="Ettema T.J."/>
        </authorList>
    </citation>
    <scope>NUCLEOTIDE SEQUENCE</scope>
</reference>
<comment type="caution">
    <text evidence="2">The sequence shown here is derived from an EMBL/GenBank/DDBJ whole genome shotgun (WGS) entry which is preliminary data.</text>
</comment>
<dbReference type="AlphaFoldDB" id="A0A0F9IRL6"/>
<name>A0A0F9IRL6_9ZZZZ</name>
<sequence length="85" mass="9370">MKILIFIGLKLAEILGVCGIVGILYGIGIITDPIIFWDFEETSLVRTLSAGFIGIVIIIGLSLTAFGIYCVIKANWAWAERLRKK</sequence>
<proteinExistence type="predicted"/>
<dbReference type="EMBL" id="LAZR01011757">
    <property type="protein sequence ID" value="KKM60013.1"/>
    <property type="molecule type" value="Genomic_DNA"/>
</dbReference>